<dbReference type="InterPro" id="IPR043504">
    <property type="entry name" value="Peptidase_S1_PA_chymotrypsin"/>
</dbReference>
<dbReference type="InterPro" id="IPR018114">
    <property type="entry name" value="TRYPSIN_HIS"/>
</dbReference>
<dbReference type="SMART" id="SM00020">
    <property type="entry name" value="Tryp_SPc"/>
    <property type="match status" value="1"/>
</dbReference>
<evidence type="ECO:0000256" key="7">
    <source>
        <dbReference type="SAM" id="SignalP"/>
    </source>
</evidence>
<dbReference type="GO" id="GO:0004252">
    <property type="term" value="F:serine-type endopeptidase activity"/>
    <property type="evidence" value="ECO:0007669"/>
    <property type="project" value="InterPro"/>
</dbReference>
<feature type="signal peptide" evidence="7">
    <location>
        <begin position="1"/>
        <end position="17"/>
    </location>
</feature>
<evidence type="ECO:0000256" key="6">
    <source>
        <dbReference type="RuleBase" id="RU363034"/>
    </source>
</evidence>
<keyword evidence="5" id="KW-1015">Disulfide bond</keyword>
<dbReference type="Gene3D" id="2.40.10.10">
    <property type="entry name" value="Trypsin-like serine proteases"/>
    <property type="match status" value="2"/>
</dbReference>
<dbReference type="PANTHER" id="PTHR24276">
    <property type="entry name" value="POLYSERASE-RELATED"/>
    <property type="match status" value="1"/>
</dbReference>
<name>A0A8K0GIG4_IGNLU</name>
<feature type="chain" id="PRO_5035438992" description="Peptidase S1 domain-containing protein" evidence="7">
    <location>
        <begin position="18"/>
        <end position="252"/>
    </location>
</feature>
<gene>
    <name evidence="9" type="ORF">ILUMI_00385</name>
</gene>
<dbReference type="InterPro" id="IPR001314">
    <property type="entry name" value="Peptidase_S1A"/>
</dbReference>
<dbReference type="GO" id="GO:0006508">
    <property type="term" value="P:proteolysis"/>
    <property type="evidence" value="ECO:0007669"/>
    <property type="project" value="UniProtKB-KW"/>
</dbReference>
<evidence type="ECO:0000313" key="10">
    <source>
        <dbReference type="Proteomes" id="UP000801492"/>
    </source>
</evidence>
<keyword evidence="3 6" id="KW-0378">Hydrolase</keyword>
<evidence type="ECO:0000256" key="4">
    <source>
        <dbReference type="ARBA" id="ARBA00022825"/>
    </source>
</evidence>
<dbReference type="PROSITE" id="PS50240">
    <property type="entry name" value="TRYPSIN_DOM"/>
    <property type="match status" value="1"/>
</dbReference>
<dbReference type="Pfam" id="PF00089">
    <property type="entry name" value="Trypsin"/>
    <property type="match status" value="1"/>
</dbReference>
<dbReference type="AlphaFoldDB" id="A0A8K0GIG4"/>
<dbReference type="InterPro" id="IPR050430">
    <property type="entry name" value="Peptidase_S1"/>
</dbReference>
<proteinExistence type="inferred from homology"/>
<dbReference type="SUPFAM" id="SSF50494">
    <property type="entry name" value="Trypsin-like serine proteases"/>
    <property type="match status" value="1"/>
</dbReference>
<comment type="caution">
    <text evidence="9">The sequence shown here is derived from an EMBL/GenBank/DDBJ whole genome shotgun (WGS) entry which is preliminary data.</text>
</comment>
<protein>
    <recommendedName>
        <fullName evidence="8">Peptidase S1 domain-containing protein</fullName>
    </recommendedName>
</protein>
<evidence type="ECO:0000256" key="3">
    <source>
        <dbReference type="ARBA" id="ARBA00022801"/>
    </source>
</evidence>
<keyword evidence="10" id="KW-1185">Reference proteome</keyword>
<sequence length="252" mass="27195">MAMLVFVFTLALGAALANLPQEENAIEERIVGGYPAPDGMYPYQVSLRQQGKHFCGGSIISQYWALSAAHCTYSKNPSYIVIVVGTNYLNSRGIGYGVSQIISHSGYNPRNNANDISLLRVAGSIAFNNRVQPVQLASSVLPGSSQCVLSGWGLTSYPSHYPPNALQHIFLYSITIPRCRSALPRYPIYNTHVCTYNGRGQGACRGDSGSPLVCGGLQHGVVSWGIPCARGSPDIFTSIAAFRVWIRSIAHV</sequence>
<dbReference type="FunFam" id="2.40.10.10:FF:000034">
    <property type="entry name" value="Eupolytin"/>
    <property type="match status" value="1"/>
</dbReference>
<dbReference type="OrthoDB" id="6755574at2759"/>
<dbReference type="Proteomes" id="UP000801492">
    <property type="component" value="Unassembled WGS sequence"/>
</dbReference>
<comment type="similarity">
    <text evidence="1">Belongs to the peptidase S1 family.</text>
</comment>
<evidence type="ECO:0000259" key="8">
    <source>
        <dbReference type="PROSITE" id="PS50240"/>
    </source>
</evidence>
<feature type="domain" description="Peptidase S1" evidence="8">
    <location>
        <begin position="30"/>
        <end position="251"/>
    </location>
</feature>
<accession>A0A8K0GIG4</accession>
<evidence type="ECO:0000256" key="5">
    <source>
        <dbReference type="ARBA" id="ARBA00023157"/>
    </source>
</evidence>
<dbReference type="InterPro" id="IPR001254">
    <property type="entry name" value="Trypsin_dom"/>
</dbReference>
<keyword evidence="2 6" id="KW-0645">Protease</keyword>
<dbReference type="InterPro" id="IPR033116">
    <property type="entry name" value="TRYPSIN_SER"/>
</dbReference>
<dbReference type="PANTHER" id="PTHR24276:SF98">
    <property type="entry name" value="FI18310P1-RELATED"/>
    <property type="match status" value="1"/>
</dbReference>
<reference evidence="9" key="1">
    <citation type="submission" date="2019-08" db="EMBL/GenBank/DDBJ databases">
        <title>The genome of the North American firefly Photinus pyralis.</title>
        <authorList>
            <consortium name="Photinus pyralis genome working group"/>
            <person name="Fallon T.R."/>
            <person name="Sander Lower S.E."/>
            <person name="Weng J.-K."/>
        </authorList>
    </citation>
    <scope>NUCLEOTIDE SEQUENCE</scope>
    <source>
        <strain evidence="9">TRF0915ILg1</strain>
        <tissue evidence="9">Whole body</tissue>
    </source>
</reference>
<evidence type="ECO:0000256" key="2">
    <source>
        <dbReference type="ARBA" id="ARBA00022670"/>
    </source>
</evidence>
<keyword evidence="4 6" id="KW-0720">Serine protease</keyword>
<dbReference type="CDD" id="cd00190">
    <property type="entry name" value="Tryp_SPc"/>
    <property type="match status" value="1"/>
</dbReference>
<dbReference type="InterPro" id="IPR009003">
    <property type="entry name" value="Peptidase_S1_PA"/>
</dbReference>
<dbReference type="PROSITE" id="PS00135">
    <property type="entry name" value="TRYPSIN_SER"/>
    <property type="match status" value="1"/>
</dbReference>
<evidence type="ECO:0000313" key="9">
    <source>
        <dbReference type="EMBL" id="KAF2905790.1"/>
    </source>
</evidence>
<dbReference type="PRINTS" id="PR00722">
    <property type="entry name" value="CHYMOTRYPSIN"/>
</dbReference>
<organism evidence="9 10">
    <name type="scientific">Ignelater luminosus</name>
    <name type="common">Cucubano</name>
    <name type="synonym">Pyrophorus luminosus</name>
    <dbReference type="NCBI Taxonomy" id="2038154"/>
    <lineage>
        <taxon>Eukaryota</taxon>
        <taxon>Metazoa</taxon>
        <taxon>Ecdysozoa</taxon>
        <taxon>Arthropoda</taxon>
        <taxon>Hexapoda</taxon>
        <taxon>Insecta</taxon>
        <taxon>Pterygota</taxon>
        <taxon>Neoptera</taxon>
        <taxon>Endopterygota</taxon>
        <taxon>Coleoptera</taxon>
        <taxon>Polyphaga</taxon>
        <taxon>Elateriformia</taxon>
        <taxon>Elateroidea</taxon>
        <taxon>Elateridae</taxon>
        <taxon>Agrypninae</taxon>
        <taxon>Pyrophorini</taxon>
        <taxon>Ignelater</taxon>
    </lineage>
</organism>
<keyword evidence="7" id="KW-0732">Signal</keyword>
<dbReference type="PROSITE" id="PS00134">
    <property type="entry name" value="TRYPSIN_HIS"/>
    <property type="match status" value="1"/>
</dbReference>
<dbReference type="EMBL" id="VTPC01000435">
    <property type="protein sequence ID" value="KAF2905790.1"/>
    <property type="molecule type" value="Genomic_DNA"/>
</dbReference>
<evidence type="ECO:0000256" key="1">
    <source>
        <dbReference type="ARBA" id="ARBA00007664"/>
    </source>
</evidence>